<dbReference type="Pfam" id="PF00096">
    <property type="entry name" value="zf-C2H2"/>
    <property type="match status" value="2"/>
</dbReference>
<feature type="domain" description="C2H2-type" evidence="7">
    <location>
        <begin position="649"/>
        <end position="676"/>
    </location>
</feature>
<dbReference type="EMBL" id="CACVKT020002011">
    <property type="protein sequence ID" value="CAC5374526.1"/>
    <property type="molecule type" value="Genomic_DNA"/>
</dbReference>
<keyword evidence="3 5" id="KW-0863">Zinc-finger</keyword>
<feature type="domain" description="C2H2-type" evidence="7">
    <location>
        <begin position="1691"/>
        <end position="1718"/>
    </location>
</feature>
<feature type="region of interest" description="Disordered" evidence="6">
    <location>
        <begin position="1621"/>
        <end position="1664"/>
    </location>
</feature>
<feature type="domain" description="C2H2-type" evidence="7">
    <location>
        <begin position="1903"/>
        <end position="1930"/>
    </location>
</feature>
<dbReference type="FunFam" id="3.30.160.60:FF:000446">
    <property type="entry name" value="Zinc finger protein"/>
    <property type="match status" value="1"/>
</dbReference>
<reference evidence="8 9" key="1">
    <citation type="submission" date="2020-06" db="EMBL/GenBank/DDBJ databases">
        <authorList>
            <person name="Li R."/>
            <person name="Bekaert M."/>
        </authorList>
    </citation>
    <scope>NUCLEOTIDE SEQUENCE [LARGE SCALE GENOMIC DNA]</scope>
    <source>
        <strain evidence="9">wild</strain>
    </source>
</reference>
<feature type="domain" description="C2H2-type" evidence="7">
    <location>
        <begin position="1015"/>
        <end position="1038"/>
    </location>
</feature>
<evidence type="ECO:0000256" key="3">
    <source>
        <dbReference type="ARBA" id="ARBA00022771"/>
    </source>
</evidence>
<feature type="domain" description="C2H2-type" evidence="7">
    <location>
        <begin position="1090"/>
        <end position="1118"/>
    </location>
</feature>
<feature type="domain" description="C2H2-type" evidence="7">
    <location>
        <begin position="2020"/>
        <end position="2047"/>
    </location>
</feature>
<feature type="region of interest" description="Disordered" evidence="6">
    <location>
        <begin position="2109"/>
        <end position="2223"/>
    </location>
</feature>
<feature type="compositionally biased region" description="Basic and acidic residues" evidence="6">
    <location>
        <begin position="2124"/>
        <end position="2137"/>
    </location>
</feature>
<name>A0A6J8AVX4_MYTCO</name>
<feature type="region of interest" description="Disordered" evidence="6">
    <location>
        <begin position="1858"/>
        <end position="1879"/>
    </location>
</feature>
<keyword evidence="9" id="KW-1185">Reference proteome</keyword>
<dbReference type="GO" id="GO:0005634">
    <property type="term" value="C:nucleus"/>
    <property type="evidence" value="ECO:0007669"/>
    <property type="project" value="TreeGrafter"/>
</dbReference>
<dbReference type="Gene3D" id="3.30.160.60">
    <property type="entry name" value="Classic Zinc Finger"/>
    <property type="match status" value="14"/>
</dbReference>
<dbReference type="InterPro" id="IPR036236">
    <property type="entry name" value="Znf_C2H2_sf"/>
</dbReference>
<dbReference type="SUPFAM" id="SSF57667">
    <property type="entry name" value="beta-beta-alpha zinc fingers"/>
    <property type="match status" value="8"/>
</dbReference>
<feature type="domain" description="C2H2-type" evidence="7">
    <location>
        <begin position="807"/>
        <end position="834"/>
    </location>
</feature>
<feature type="domain" description="C2H2-type" evidence="7">
    <location>
        <begin position="2048"/>
        <end position="2075"/>
    </location>
</feature>
<feature type="compositionally biased region" description="Basic and acidic residues" evidence="6">
    <location>
        <begin position="2195"/>
        <end position="2212"/>
    </location>
</feature>
<dbReference type="InterPro" id="IPR013087">
    <property type="entry name" value="Znf_C2H2_type"/>
</dbReference>
<dbReference type="PANTHER" id="PTHR24403:SF67">
    <property type="entry name" value="FI01116P-RELATED"/>
    <property type="match status" value="1"/>
</dbReference>
<dbReference type="GO" id="GO:0008270">
    <property type="term" value="F:zinc ion binding"/>
    <property type="evidence" value="ECO:0007669"/>
    <property type="project" value="UniProtKB-KW"/>
</dbReference>
<accession>A0A6J8AVX4</accession>
<feature type="domain" description="C2H2-type" evidence="7">
    <location>
        <begin position="1181"/>
        <end position="1209"/>
    </location>
</feature>
<keyword evidence="1" id="KW-0479">Metal-binding</keyword>
<evidence type="ECO:0000256" key="4">
    <source>
        <dbReference type="ARBA" id="ARBA00022833"/>
    </source>
</evidence>
<feature type="domain" description="C2H2-type" evidence="7">
    <location>
        <begin position="121"/>
        <end position="149"/>
    </location>
</feature>
<proteinExistence type="predicted"/>
<feature type="compositionally biased region" description="Basic and acidic residues" evidence="6">
    <location>
        <begin position="2159"/>
        <end position="2174"/>
    </location>
</feature>
<feature type="compositionally biased region" description="Basic and acidic residues" evidence="6">
    <location>
        <begin position="1321"/>
        <end position="1347"/>
    </location>
</feature>
<dbReference type="InterPro" id="IPR050688">
    <property type="entry name" value="Zinc_finger/UBP_domain"/>
</dbReference>
<dbReference type="SMART" id="SM00355">
    <property type="entry name" value="ZnF_C2H2"/>
    <property type="match status" value="33"/>
</dbReference>
<evidence type="ECO:0000256" key="1">
    <source>
        <dbReference type="ARBA" id="ARBA00022723"/>
    </source>
</evidence>
<dbReference type="OrthoDB" id="6077919at2759"/>
<feature type="domain" description="C2H2-type" evidence="7">
    <location>
        <begin position="916"/>
        <end position="944"/>
    </location>
</feature>
<feature type="region of interest" description="Disordered" evidence="6">
    <location>
        <begin position="772"/>
        <end position="799"/>
    </location>
</feature>
<protein>
    <submittedName>
        <fullName evidence="8">KRAB</fullName>
    </submittedName>
</protein>
<dbReference type="Proteomes" id="UP000507470">
    <property type="component" value="Unassembled WGS sequence"/>
</dbReference>
<evidence type="ECO:0000259" key="7">
    <source>
        <dbReference type="PROSITE" id="PS50157"/>
    </source>
</evidence>
<evidence type="ECO:0000313" key="9">
    <source>
        <dbReference type="Proteomes" id="UP000507470"/>
    </source>
</evidence>
<organism evidence="8 9">
    <name type="scientific">Mytilus coruscus</name>
    <name type="common">Sea mussel</name>
    <dbReference type="NCBI Taxonomy" id="42192"/>
    <lineage>
        <taxon>Eukaryota</taxon>
        <taxon>Metazoa</taxon>
        <taxon>Spiralia</taxon>
        <taxon>Lophotrochozoa</taxon>
        <taxon>Mollusca</taxon>
        <taxon>Bivalvia</taxon>
        <taxon>Autobranchia</taxon>
        <taxon>Pteriomorphia</taxon>
        <taxon>Mytilida</taxon>
        <taxon>Mytiloidea</taxon>
        <taxon>Mytilidae</taxon>
        <taxon>Mytilinae</taxon>
        <taxon>Mytilus</taxon>
    </lineage>
</organism>
<dbReference type="PROSITE" id="PS00028">
    <property type="entry name" value="ZINC_FINGER_C2H2_1"/>
    <property type="match status" value="9"/>
</dbReference>
<keyword evidence="2" id="KW-0677">Repeat</keyword>
<dbReference type="Pfam" id="PF13909">
    <property type="entry name" value="zf-H2C2_5"/>
    <property type="match status" value="2"/>
</dbReference>
<feature type="domain" description="C2H2-type" evidence="7">
    <location>
        <begin position="471"/>
        <end position="499"/>
    </location>
</feature>
<evidence type="ECO:0000256" key="2">
    <source>
        <dbReference type="ARBA" id="ARBA00022737"/>
    </source>
</evidence>
<feature type="domain" description="C2H2-type" evidence="7">
    <location>
        <begin position="1931"/>
        <end position="1958"/>
    </location>
</feature>
<dbReference type="PANTHER" id="PTHR24403">
    <property type="entry name" value="ZINC FINGER PROTEIN"/>
    <property type="match status" value="1"/>
</dbReference>
<sequence>MGKTKASEQPARKCDLCGFTNKNAYIFKRHRLRCRRDKKKIKGGGTKIIIKPSVFGSVSNNLSSPTKAIKENGTRKKTSPSISPCKRGRNYKCENCSFTTTKSKAFLYHEIQVHRKAYSIFTCTECEYSSKHKQKVQRHLKLIHKKEVAFTDVQVAYNDEMSHVEERIEKEEVQNDPRFKYNIDINNTVDLNDMVGTSSSIEEEIPDDVVVVLPEAPETPNENKEHITEVPGIEGKVYKCEYCIFNSNDKSKVAKHVVTNHLNAKLFQCTMCSFTTGRKIEFVAHKAKHRKLPALQCGDCSYSTDNKQNFDRHREYHNADNMFRCQLCNFSSTTETALTRHVQTSHENPVDNLQMSSQGSFSNDSAYIEEPQNDDMMTEAPTAGRNFVMGVQNTGTEQYYAHTNTFNADTSLDYYGDNDNSFMSNYNNSSLNWSTDNDSFNYPSTSKQAAKRGEKLASKQAAILQGADGSFVCPLCGLKYKRSSDLNRHMKQKHNIRMKDYLDQQPTMVQSQALDLPPAPTDSLPPPPPLIPAPNHQDNSMRNTAQNQVMDDNGNAVDNQLPEMDSSFADTGLKCPYCPYEAKWQDEFRKHLAIHQIERRYRCPHCDKQYKYVGDLNVHIRRDHKKEPEAGDLIRVPTIPNKKSSPSLFKCPACPFTSQWKTEVDRHSKYHIDNKPYRCNYCDYQTHWKGDIRRHMYKHHPEIMGDETILDSVITIDYEKLTASKELPFEMESQMNESYENSYSMDMMNDTPENSMDQSYEPMAQSYEQTDMSYYDSEPSSHEPSPVKELSPENDSISGNTGDVTSFKCEYCTFVTNAPSKLKAHVSTHMNLKQYMCPICGRRANWKWDIRKHIKKAHPETSHDVVKLSRQEAEATIEKYLNSNPVVRREHHLNVALSQPQTVLDETSEIKNGKCFKCSACGYESNQRWIVSKHIRTVHPNLEVSIIYKGNNINRNMMTLLPTANESQIEPFVISNERMDNNSSPIPTTILNVPNVNNEARITPPKKDSMSDKPFICMDCGKQCASKADIARHYYYMHRNMPVKVGYITDNGIVPIEKDDQGPKSNMPLKPHKVNETSPEKFLPLDIKPFMCAECGKRAALKGDVKKHYNYMHPGSEVRIIYVGDGMLDSGMVENPYIIGPPSEKMDMEKMDMATVSPKMSNKKAGLISANPKTFGYIKPFMCSECGRRSNWKWDLSKHMRIRHPSTPAHIITLSEAEARATYESYMQEFSQSVHTSPVKKHPSTKVNEKEYGLINFNRSAYRQFKCSACPYRSNWRSDLLRHIKRKHGVTKGHLIIMTIDAAKESLTTYDYNPRKRRRSGVREGESGEKENESKEPRPKGPKHSEADKMGKIWKCARCSFVNKDKMVVARHLYSRHRVRAFTCMKCLYATNHRSSAYRHIKQRHETENISICKIGIKYIRFDPSRHTYVKSAIEKAKAQGINVDTSSAAAVGENGQLFPGFENTVDDNTEDENLNLKMEEDVEDDFETTLDETDKEEEKDEIKDTYTFKETFKCKLCTFQSTWRSCVCRHIRQKHKSTNYQRHIKCIKKIVKNNGLDEEEKDLKQYMCTVCPYRTAKNNLLTLHMNCHKPQTGVHQEKCRYCPYYVRAPRLIQQHEKLHLEEQRKTQSVEQTSEEPLPSTSTKEDSVFIQPQTPTPTKRHQCQKCPYRTNSKNDFYYHKQFHRPKPTSEFKCDECDYWVGLRRLLKQHKKVHEADYKDRRSSTSSIQSSPCKSDFSESSHVYDSVQLAMYKQKIISSKIQPSISHSPVMSPMKIACTVGNRPGYIMKNGGYRKIHKCSKCPYQNVRLRNLRLHELMHGFRKSKNQLMKCPDCDYYVGSKGLLSHHMKVHLPSYMADNAEKSSTETEVDDYTGDETEKDSDISDIQFETKVDTLYEIARFKKYSCEKCPYASAKRSHYERHVEIHGSKQRHMCKYCDYSVPSRNLLVQHERLHCTPNQNLLAIQSLSNLMQLPEVPADVALASALPPIDTKESFKVSVTHDHIELYENSNQFDIEPKKLYRCDRCPYANVRRDHLLTHLKFHMLKSNLACPYCDYSVSKTHHLSQHIRVHFCPLPELSNWLAENGQLDRVKQNKDPDISEALYVAQLFKRDGQKQSEENDDNCNEEKEEKEEVKMDEESCDSPAQKEMNGVENADEDTTPVKENKQFEASKSSESDTDNEISFKDSSIVISPTVAKDHSEEQASEKDVKMEEENTESENGEKSDVYICQYCDRELDQSDLLVQHEMQHLIGNNYEFITSEKEEDIEKQPLVVENGEVNIENPKEQIENITENLEVEPAKENTSIVNS</sequence>
<keyword evidence="4" id="KW-0862">Zinc</keyword>
<evidence type="ECO:0000256" key="6">
    <source>
        <dbReference type="SAM" id="MobiDB-lite"/>
    </source>
</evidence>
<feature type="region of interest" description="Disordered" evidence="6">
    <location>
        <begin position="1311"/>
        <end position="1347"/>
    </location>
</feature>
<evidence type="ECO:0000256" key="5">
    <source>
        <dbReference type="PROSITE-ProRule" id="PRU00042"/>
    </source>
</evidence>
<dbReference type="GO" id="GO:0045944">
    <property type="term" value="P:positive regulation of transcription by RNA polymerase II"/>
    <property type="evidence" value="ECO:0007669"/>
    <property type="project" value="TreeGrafter"/>
</dbReference>
<feature type="domain" description="C2H2-type" evidence="7">
    <location>
        <begin position="601"/>
        <end position="629"/>
    </location>
</feature>
<dbReference type="PROSITE" id="PS50157">
    <property type="entry name" value="ZINC_FINGER_C2H2_2"/>
    <property type="match status" value="14"/>
</dbReference>
<gene>
    <name evidence="8" type="ORF">MCOR_11885</name>
</gene>
<feature type="compositionally biased region" description="Acidic residues" evidence="6">
    <location>
        <begin position="1866"/>
        <end position="1878"/>
    </location>
</feature>
<evidence type="ECO:0000313" key="8">
    <source>
        <dbReference type="EMBL" id="CAC5374526.1"/>
    </source>
</evidence>